<dbReference type="GO" id="GO:0002098">
    <property type="term" value="P:tRNA wobble uridine modification"/>
    <property type="evidence" value="ECO:0007669"/>
    <property type="project" value="TreeGrafter"/>
</dbReference>
<dbReference type="HAMAP" id="MF_00379">
    <property type="entry name" value="GTPase_MnmE"/>
    <property type="match status" value="1"/>
</dbReference>
<dbReference type="GO" id="GO:0005525">
    <property type="term" value="F:GTP binding"/>
    <property type="evidence" value="ECO:0007669"/>
    <property type="project" value="UniProtKB-KW"/>
</dbReference>
<dbReference type="CDD" id="cd14858">
    <property type="entry name" value="TrmE_N"/>
    <property type="match status" value="1"/>
</dbReference>
<dbReference type="InterPro" id="IPR018948">
    <property type="entry name" value="GTP-bd_TrmE_N"/>
</dbReference>
<keyword evidence="5" id="KW-0342">GTP-binding</keyword>
<evidence type="ECO:0000256" key="1">
    <source>
        <dbReference type="ARBA" id="ARBA00004173"/>
    </source>
</evidence>
<dbReference type="GO" id="GO:0005739">
    <property type="term" value="C:mitochondrion"/>
    <property type="evidence" value="ECO:0007669"/>
    <property type="project" value="UniProtKB-SubCell"/>
</dbReference>
<dbReference type="InterPro" id="IPR027417">
    <property type="entry name" value="P-loop_NTPase"/>
</dbReference>
<dbReference type="Pfam" id="PF12631">
    <property type="entry name" value="MnmE_helical"/>
    <property type="match status" value="1"/>
</dbReference>
<sequence>MLGSYYTGVKLTKLVYNEYLALKLRNNLCQYVSGFQQKSIYALSSGYGKCGVAVIRISGPHSANVVNELGKFKKLPEPRKAILRYLRDPITNNILDRGLLIWFPGPNSFTGFDCCELQVHGGSAVIAAVLNALAKIPGLRPAGPGEFSKQAFYNGKMDLTEAEGLADLIHAETEMQRLQAFHQMEGSLHNLYSSWKHILKQSVAHVEAYIDFSEDQNIEDNILGDTNKNLVILKDALQKHLSDSRCGERTREGVRTVILGAPNVGKSSLLNGLCQTPAAIVSAIPGTTRDIIKATIDIAGYPVVLNDTAGLRSDTNDSIEIEGISRAHNAANQSDLIILVIDASSYVKWKLGFESNFKSPFIDFLNNYIKILGLEDILSNCQNISALFSGENVKQMDKMCLIVLNKIDLLEDCGEIDVLCQTYKGTIVSVSCKTESNFESMLELIKSALETLCGNPSREHPTFSQARHRHHIESCLSFLNNYLSMSEMEIDLAAYQLQEALNSLGKITGHVTTEDILDVIFKDFCIGK</sequence>
<dbReference type="Gene3D" id="3.30.1360.120">
    <property type="entry name" value="Probable tRNA modification gtpase trme, domain 1"/>
    <property type="match status" value="1"/>
</dbReference>
<dbReference type="InterPro" id="IPR027368">
    <property type="entry name" value="MnmE_dom2"/>
</dbReference>
<accession>A0A1B6CKG8</accession>
<evidence type="ECO:0000256" key="5">
    <source>
        <dbReference type="ARBA" id="ARBA00023134"/>
    </source>
</evidence>
<feature type="domain" description="TrmE-type G" evidence="6">
    <location>
        <begin position="253"/>
        <end position="450"/>
    </location>
</feature>
<dbReference type="InterPro" id="IPR025867">
    <property type="entry name" value="MnmE_helical"/>
</dbReference>
<reference evidence="8" key="1">
    <citation type="submission" date="2015-12" db="EMBL/GenBank/DDBJ databases">
        <title>De novo transcriptome assembly of four potential Pierce s Disease insect vectors from Arizona vineyards.</title>
        <authorList>
            <person name="Tassone E.E."/>
        </authorList>
    </citation>
    <scope>NUCLEOTIDE SEQUENCE</scope>
</reference>
<dbReference type="SUPFAM" id="SSF52540">
    <property type="entry name" value="P-loop containing nucleoside triphosphate hydrolases"/>
    <property type="match status" value="1"/>
</dbReference>
<dbReference type="AlphaFoldDB" id="A0A1B6CKG8"/>
<dbReference type="NCBIfam" id="NF003661">
    <property type="entry name" value="PRK05291.1-3"/>
    <property type="match status" value="1"/>
</dbReference>
<dbReference type="CDD" id="cd04164">
    <property type="entry name" value="trmE"/>
    <property type="match status" value="1"/>
</dbReference>
<name>A0A1B6CKG8_9HEMI</name>
<dbReference type="PANTHER" id="PTHR42714:SF2">
    <property type="entry name" value="TRNA MODIFICATION GTPASE GTPBP3, MITOCHONDRIAL"/>
    <property type="match status" value="1"/>
</dbReference>
<dbReference type="InterPro" id="IPR004520">
    <property type="entry name" value="GTPase_MnmE"/>
</dbReference>
<protein>
    <recommendedName>
        <fullName evidence="6">TrmE-type G domain-containing protein</fullName>
    </recommendedName>
</protein>
<dbReference type="PROSITE" id="PS51709">
    <property type="entry name" value="G_TRME"/>
    <property type="match status" value="1"/>
</dbReference>
<keyword evidence="4" id="KW-0547">Nucleotide-binding</keyword>
<dbReference type="InterPro" id="IPR031168">
    <property type="entry name" value="G_TrmE"/>
</dbReference>
<gene>
    <name evidence="7" type="ORF">g.13542</name>
    <name evidence="8" type="ORF">g.13543</name>
</gene>
<dbReference type="Gene3D" id="1.20.120.430">
    <property type="entry name" value="tRNA modification GTPase MnmE domain 2"/>
    <property type="match status" value="1"/>
</dbReference>
<comment type="similarity">
    <text evidence="2">Belongs to the TRAFAC class TrmE-Era-EngA-EngB-Septin-like GTPase superfamily. TrmE GTPase family.</text>
</comment>
<evidence type="ECO:0000313" key="7">
    <source>
        <dbReference type="EMBL" id="JAS09371.1"/>
    </source>
</evidence>
<dbReference type="Pfam" id="PF01926">
    <property type="entry name" value="MMR_HSR1"/>
    <property type="match status" value="1"/>
</dbReference>
<evidence type="ECO:0000313" key="8">
    <source>
        <dbReference type="EMBL" id="JAS13878.1"/>
    </source>
</evidence>
<dbReference type="GO" id="GO:0003924">
    <property type="term" value="F:GTPase activity"/>
    <property type="evidence" value="ECO:0007669"/>
    <property type="project" value="InterPro"/>
</dbReference>
<dbReference type="EMBL" id="GEDC01027927">
    <property type="protein sequence ID" value="JAS09371.1"/>
    <property type="molecule type" value="Transcribed_RNA"/>
</dbReference>
<proteinExistence type="inferred from homology"/>
<dbReference type="InterPro" id="IPR005225">
    <property type="entry name" value="Small_GTP-bd"/>
</dbReference>
<keyword evidence="3" id="KW-0819">tRNA processing</keyword>
<dbReference type="PANTHER" id="PTHR42714">
    <property type="entry name" value="TRNA MODIFICATION GTPASE GTPBP3"/>
    <property type="match status" value="1"/>
</dbReference>
<dbReference type="InterPro" id="IPR006073">
    <property type="entry name" value="GTP-bd"/>
</dbReference>
<evidence type="ECO:0000256" key="3">
    <source>
        <dbReference type="ARBA" id="ARBA00022694"/>
    </source>
</evidence>
<evidence type="ECO:0000256" key="4">
    <source>
        <dbReference type="ARBA" id="ARBA00022741"/>
    </source>
</evidence>
<dbReference type="Pfam" id="PF10396">
    <property type="entry name" value="TrmE_N"/>
    <property type="match status" value="1"/>
</dbReference>
<dbReference type="Gene3D" id="3.40.50.300">
    <property type="entry name" value="P-loop containing nucleotide triphosphate hydrolases"/>
    <property type="match status" value="1"/>
</dbReference>
<dbReference type="InterPro" id="IPR027266">
    <property type="entry name" value="TrmE/GcvT-like"/>
</dbReference>
<organism evidence="8">
    <name type="scientific">Clastoptera arizonana</name>
    <name type="common">Arizona spittle bug</name>
    <dbReference type="NCBI Taxonomy" id="38151"/>
    <lineage>
        <taxon>Eukaryota</taxon>
        <taxon>Metazoa</taxon>
        <taxon>Ecdysozoa</taxon>
        <taxon>Arthropoda</taxon>
        <taxon>Hexapoda</taxon>
        <taxon>Insecta</taxon>
        <taxon>Pterygota</taxon>
        <taxon>Neoptera</taxon>
        <taxon>Paraneoptera</taxon>
        <taxon>Hemiptera</taxon>
        <taxon>Auchenorrhyncha</taxon>
        <taxon>Cercopoidea</taxon>
        <taxon>Clastopteridae</taxon>
        <taxon>Clastoptera</taxon>
    </lineage>
</organism>
<dbReference type="GO" id="GO:0030488">
    <property type="term" value="P:tRNA methylation"/>
    <property type="evidence" value="ECO:0007669"/>
    <property type="project" value="TreeGrafter"/>
</dbReference>
<evidence type="ECO:0000259" key="6">
    <source>
        <dbReference type="PROSITE" id="PS51709"/>
    </source>
</evidence>
<dbReference type="EMBL" id="GEDC01023420">
    <property type="protein sequence ID" value="JAS13878.1"/>
    <property type="molecule type" value="Transcribed_RNA"/>
</dbReference>
<comment type="subcellular location">
    <subcellularLocation>
        <location evidence="1">Mitochondrion</location>
    </subcellularLocation>
</comment>
<dbReference type="NCBIfam" id="TIGR00231">
    <property type="entry name" value="small_GTP"/>
    <property type="match status" value="1"/>
</dbReference>
<dbReference type="SUPFAM" id="SSF116878">
    <property type="entry name" value="TrmE connector domain"/>
    <property type="match status" value="1"/>
</dbReference>
<dbReference type="FunFam" id="3.30.1360.120:FF:000007">
    <property type="entry name" value="tRNA modification GTPase GTPBP3, mitochondrial"/>
    <property type="match status" value="1"/>
</dbReference>
<evidence type="ECO:0000256" key="2">
    <source>
        <dbReference type="ARBA" id="ARBA00011043"/>
    </source>
</evidence>